<dbReference type="InterPro" id="IPR002226">
    <property type="entry name" value="Catalase_haem_BS"/>
</dbReference>
<feature type="binding site" description="axial binding residue" evidence="10">
    <location>
        <position position="348"/>
    </location>
    <ligand>
        <name>heme</name>
        <dbReference type="ChEBI" id="CHEBI:30413"/>
    </ligand>
    <ligandPart>
        <name>Fe</name>
        <dbReference type="ChEBI" id="CHEBI:18248"/>
    </ligandPart>
</feature>
<dbReference type="InParanoid" id="A0A0V0QT53"/>
<dbReference type="Gene3D" id="2.40.180.10">
    <property type="entry name" value="Catalase core domain"/>
    <property type="match status" value="1"/>
</dbReference>
<dbReference type="InterPro" id="IPR024708">
    <property type="entry name" value="Catalase_AS"/>
</dbReference>
<evidence type="ECO:0000313" key="15">
    <source>
        <dbReference type="EMBL" id="KRX05561.1"/>
    </source>
</evidence>
<feature type="region of interest" description="Disordered" evidence="13">
    <location>
        <begin position="1"/>
        <end position="29"/>
    </location>
</feature>
<dbReference type="EMBL" id="LDAU01000106">
    <property type="protein sequence ID" value="KRX05561.1"/>
    <property type="molecule type" value="Genomic_DNA"/>
</dbReference>
<reference evidence="15 16" key="1">
    <citation type="journal article" date="2015" name="Sci. Rep.">
        <title>Genome of the facultative scuticociliatosis pathogen Pseudocohnilembus persalinus provides insight into its virulence through horizontal gene transfer.</title>
        <authorList>
            <person name="Xiong J."/>
            <person name="Wang G."/>
            <person name="Cheng J."/>
            <person name="Tian M."/>
            <person name="Pan X."/>
            <person name="Warren A."/>
            <person name="Jiang C."/>
            <person name="Yuan D."/>
            <person name="Miao W."/>
        </authorList>
    </citation>
    <scope>NUCLEOTIDE SEQUENCE [LARGE SCALE GENOMIC DNA]</scope>
    <source>
        <strain evidence="15">36N120E</strain>
    </source>
</reference>
<dbReference type="SUPFAM" id="SSF56634">
    <property type="entry name" value="Heme-dependent catalase-like"/>
    <property type="match status" value="1"/>
</dbReference>
<dbReference type="Pfam" id="PF00199">
    <property type="entry name" value="Catalase"/>
    <property type="match status" value="1"/>
</dbReference>
<evidence type="ECO:0000256" key="6">
    <source>
        <dbReference type="ARBA" id="ARBA00023004"/>
    </source>
</evidence>
<comment type="similarity">
    <text evidence="1 11">Belongs to the catalase family.</text>
</comment>
<evidence type="ECO:0000256" key="2">
    <source>
        <dbReference type="ARBA" id="ARBA00022559"/>
    </source>
</evidence>
<dbReference type="OMA" id="KFRWNVF"/>
<name>A0A0V0QT53_PSEPJ</name>
<dbReference type="PANTHER" id="PTHR11465:SF9">
    <property type="entry name" value="CATALASE"/>
    <property type="match status" value="1"/>
</dbReference>
<dbReference type="GO" id="GO:0004096">
    <property type="term" value="F:catalase activity"/>
    <property type="evidence" value="ECO:0007669"/>
    <property type="project" value="UniProtKB-EC"/>
</dbReference>
<evidence type="ECO:0000256" key="3">
    <source>
        <dbReference type="ARBA" id="ARBA00022617"/>
    </source>
</evidence>
<feature type="domain" description="Catalase core" evidence="14">
    <location>
        <begin position="17"/>
        <end position="403"/>
    </location>
</feature>
<evidence type="ECO:0000256" key="11">
    <source>
        <dbReference type="RuleBase" id="RU000498"/>
    </source>
</evidence>
<dbReference type="PROSITE" id="PS00437">
    <property type="entry name" value="CATALASE_1"/>
    <property type="match status" value="1"/>
</dbReference>
<dbReference type="PRINTS" id="PR00067">
    <property type="entry name" value="CATALASE"/>
</dbReference>
<dbReference type="InterPro" id="IPR010582">
    <property type="entry name" value="Catalase_immune_responsive"/>
</dbReference>
<dbReference type="InterPro" id="IPR020835">
    <property type="entry name" value="Catalase_sf"/>
</dbReference>
<dbReference type="PIRSF" id="PIRSF038928">
    <property type="entry name" value="Catalase_clade1-3"/>
    <property type="match status" value="1"/>
</dbReference>
<dbReference type="PANTHER" id="PTHR11465">
    <property type="entry name" value="CATALASE"/>
    <property type="match status" value="1"/>
</dbReference>
<dbReference type="GO" id="GO:0005739">
    <property type="term" value="C:mitochondrion"/>
    <property type="evidence" value="ECO:0007669"/>
    <property type="project" value="TreeGrafter"/>
</dbReference>
<dbReference type="PROSITE" id="PS51402">
    <property type="entry name" value="CATALASE_3"/>
    <property type="match status" value="1"/>
</dbReference>
<evidence type="ECO:0000256" key="8">
    <source>
        <dbReference type="ARBA" id="ARBA00049254"/>
    </source>
</evidence>
<dbReference type="GO" id="GO:0042542">
    <property type="term" value="P:response to hydrogen peroxide"/>
    <property type="evidence" value="ECO:0007669"/>
    <property type="project" value="TreeGrafter"/>
</dbReference>
<keyword evidence="2 11" id="KW-0575">Peroxidase</keyword>
<dbReference type="FunFam" id="2.40.180.10:FF:000001">
    <property type="entry name" value="Catalase"/>
    <property type="match status" value="1"/>
</dbReference>
<dbReference type="GO" id="GO:0020037">
    <property type="term" value="F:heme binding"/>
    <property type="evidence" value="ECO:0007669"/>
    <property type="project" value="InterPro"/>
</dbReference>
<keyword evidence="4 10" id="KW-0479">Metal-binding</keyword>
<dbReference type="EC" id="1.11.1.6" evidence="11"/>
<dbReference type="GO" id="GO:0046872">
    <property type="term" value="F:metal ion binding"/>
    <property type="evidence" value="ECO:0007669"/>
    <property type="project" value="UniProtKB-KW"/>
</dbReference>
<feature type="active site" evidence="9">
    <location>
        <position position="137"/>
    </location>
</feature>
<comment type="catalytic activity">
    <reaction evidence="8 11">
        <text>2 H2O2 = O2 + 2 H2O</text>
        <dbReference type="Rhea" id="RHEA:20309"/>
        <dbReference type="ChEBI" id="CHEBI:15377"/>
        <dbReference type="ChEBI" id="CHEBI:15379"/>
        <dbReference type="ChEBI" id="CHEBI:16240"/>
        <dbReference type="EC" id="1.11.1.6"/>
    </reaction>
</comment>
<evidence type="ECO:0000256" key="5">
    <source>
        <dbReference type="ARBA" id="ARBA00023002"/>
    </source>
</evidence>
<keyword evidence="6 10" id="KW-0408">Iron</keyword>
<accession>A0A0V0QT53</accession>
<dbReference type="GO" id="GO:0042744">
    <property type="term" value="P:hydrogen peroxide catabolic process"/>
    <property type="evidence" value="ECO:0007669"/>
    <property type="project" value="UniProtKB-KW"/>
</dbReference>
<dbReference type="InterPro" id="IPR018028">
    <property type="entry name" value="Catalase"/>
</dbReference>
<sequence length="497" mass="57458">MSSKDNNSTHTNKTPHTTNWGAQIDDDQNSMTASEYGPIVAQDTHLMEKLAHFNRERIPERVVHAKGAGVHGYFEVTHDVKKWTKAKFLDTVGKRTPVFTRFSTVGGEKGSADAEIDPRGFATKFYTEDGNYDLVGNNTPIFFIRDPSKFPDFIHTQKRNPQTNLKDANMYWDFISQTPESCHQITYMFTEERGIPKSYKNMNGYGSHTFKWVNVSDIQYWVKYHFIAEDGCKGFTREEAEQVKSTNPDHATQDLFERIQKGEEVAYKLYVQVMELDDAFKYRWNVFDVTKIWPHADYPLQPVGRLVLNRNPENYFQETEQVAFSPGNLVPGIEPSQDKMLQARLFSYSDAHRYRVGTNHHQIPINCPFRARVSNVNRDGAMCVNGNQGSKPNYNPNMFHKYETSDDMKLSHFRISGLVGRFRPGHPNSDFAQAGNLFRKVLNEQQREYLVKNVVAHLKLANREIQERQQKIFFKCDAEFGQKVARQLGFPERKSHL</sequence>
<dbReference type="Pfam" id="PF06628">
    <property type="entry name" value="Catalase-rel"/>
    <property type="match status" value="1"/>
</dbReference>
<dbReference type="InterPro" id="IPR024711">
    <property type="entry name" value="Catalase_clade1/3"/>
</dbReference>
<evidence type="ECO:0000256" key="1">
    <source>
        <dbReference type="ARBA" id="ARBA00005329"/>
    </source>
</evidence>
<organism evidence="15 16">
    <name type="scientific">Pseudocohnilembus persalinus</name>
    <name type="common">Ciliate</name>
    <dbReference type="NCBI Taxonomy" id="266149"/>
    <lineage>
        <taxon>Eukaryota</taxon>
        <taxon>Sar</taxon>
        <taxon>Alveolata</taxon>
        <taxon>Ciliophora</taxon>
        <taxon>Intramacronucleata</taxon>
        <taxon>Oligohymenophorea</taxon>
        <taxon>Scuticociliatia</taxon>
        <taxon>Philasterida</taxon>
        <taxon>Pseudocohnilembidae</taxon>
        <taxon>Pseudocohnilembus</taxon>
    </lineage>
</organism>
<evidence type="ECO:0000256" key="4">
    <source>
        <dbReference type="ARBA" id="ARBA00022723"/>
    </source>
</evidence>
<keyword evidence="3 10" id="KW-0349">Heme</keyword>
<evidence type="ECO:0000256" key="7">
    <source>
        <dbReference type="ARBA" id="ARBA00023324"/>
    </source>
</evidence>
<evidence type="ECO:0000259" key="14">
    <source>
        <dbReference type="SMART" id="SM01060"/>
    </source>
</evidence>
<evidence type="ECO:0000256" key="12">
    <source>
        <dbReference type="RuleBase" id="RU004142"/>
    </source>
</evidence>
<dbReference type="InterPro" id="IPR011614">
    <property type="entry name" value="Catalase_core"/>
</dbReference>
<dbReference type="GO" id="GO:0005777">
    <property type="term" value="C:peroxisome"/>
    <property type="evidence" value="ECO:0007669"/>
    <property type="project" value="TreeGrafter"/>
</dbReference>
<evidence type="ECO:0000313" key="16">
    <source>
        <dbReference type="Proteomes" id="UP000054937"/>
    </source>
</evidence>
<comment type="cofactor">
    <cofactor evidence="10">
        <name>heme</name>
        <dbReference type="ChEBI" id="CHEBI:30413"/>
    </cofactor>
</comment>
<dbReference type="OrthoDB" id="6880011at2759"/>
<feature type="active site" evidence="9">
    <location>
        <position position="64"/>
    </location>
</feature>
<comment type="function">
    <text evidence="12">Catalyzes the degradation of hydrogen peroxide (H(2)O(2)) generated by peroxisomal oxidases to water and oxygen, thereby protecting cells from the toxic effects of hydrogen peroxide.</text>
</comment>
<protein>
    <recommendedName>
        <fullName evidence="11">Catalase</fullName>
        <ecNumber evidence="11">1.11.1.6</ecNumber>
    </recommendedName>
</protein>
<keyword evidence="16" id="KW-1185">Reference proteome</keyword>
<proteinExistence type="inferred from homology"/>
<dbReference type="InterPro" id="IPR040333">
    <property type="entry name" value="Catalase_3"/>
</dbReference>
<dbReference type="AlphaFoldDB" id="A0A0V0QT53"/>
<keyword evidence="5 11" id="KW-0560">Oxidoreductase</keyword>
<evidence type="ECO:0000256" key="10">
    <source>
        <dbReference type="PIRSR" id="PIRSR038928-2"/>
    </source>
</evidence>
<dbReference type="SMART" id="SM01060">
    <property type="entry name" value="Catalase"/>
    <property type="match status" value="1"/>
</dbReference>
<evidence type="ECO:0000256" key="9">
    <source>
        <dbReference type="PIRSR" id="PIRSR038928-1"/>
    </source>
</evidence>
<dbReference type="CDD" id="cd08156">
    <property type="entry name" value="catalase_clade_3"/>
    <property type="match status" value="1"/>
</dbReference>
<dbReference type="Proteomes" id="UP000054937">
    <property type="component" value="Unassembled WGS sequence"/>
</dbReference>
<feature type="compositionally biased region" description="Polar residues" evidence="13">
    <location>
        <begin position="1"/>
        <end position="21"/>
    </location>
</feature>
<keyword evidence="7 11" id="KW-0376">Hydrogen peroxide</keyword>
<comment type="caution">
    <text evidence="15">The sequence shown here is derived from an EMBL/GenBank/DDBJ whole genome shotgun (WGS) entry which is preliminary data.</text>
</comment>
<dbReference type="PROSITE" id="PS00438">
    <property type="entry name" value="CATALASE_2"/>
    <property type="match status" value="1"/>
</dbReference>
<gene>
    <name evidence="15" type="ORF">PPERSA_12739</name>
</gene>
<evidence type="ECO:0000256" key="13">
    <source>
        <dbReference type="SAM" id="MobiDB-lite"/>
    </source>
</evidence>